<accession>A0AAZ3S5F0</accession>
<dbReference type="GO" id="GO:0045505">
    <property type="term" value="F:dynein intermediate chain binding"/>
    <property type="evidence" value="ECO:0007669"/>
    <property type="project" value="TreeGrafter"/>
</dbReference>
<dbReference type="GO" id="GO:0005737">
    <property type="term" value="C:cytoplasm"/>
    <property type="evidence" value="ECO:0007669"/>
    <property type="project" value="TreeGrafter"/>
</dbReference>
<keyword evidence="3" id="KW-1185">Reference proteome</keyword>
<dbReference type="FunFam" id="3.30.1140.40:FF:000003">
    <property type="entry name" value="tctex1 domain-containing protein 2"/>
    <property type="match status" value="1"/>
</dbReference>
<name>A0AAZ3S5F0_ONCTS</name>
<evidence type="ECO:0000256" key="1">
    <source>
        <dbReference type="ARBA" id="ARBA00005361"/>
    </source>
</evidence>
<reference evidence="2" key="3">
    <citation type="submission" date="2025-09" db="UniProtKB">
        <authorList>
            <consortium name="Ensembl"/>
        </authorList>
    </citation>
    <scope>IDENTIFICATION</scope>
</reference>
<protein>
    <submittedName>
        <fullName evidence="2">Dynein light chain Tctex-type 2B</fullName>
    </submittedName>
</protein>
<dbReference type="InterPro" id="IPR005334">
    <property type="entry name" value="Tctex-1-like"/>
</dbReference>
<reference evidence="3" key="1">
    <citation type="journal article" date="2018" name="PLoS ONE">
        <title>Chinook salmon (Oncorhynchus tshawytscha) genome and transcriptome.</title>
        <authorList>
            <person name="Christensen K.A."/>
            <person name="Leong J.S."/>
            <person name="Sakhrani D."/>
            <person name="Biagi C.A."/>
            <person name="Minkley D.R."/>
            <person name="Withler R.E."/>
            <person name="Rondeau E.B."/>
            <person name="Koop B.F."/>
            <person name="Devlin R.H."/>
        </authorList>
    </citation>
    <scope>NUCLEOTIDE SEQUENCE [LARGE SCALE GENOMIC DNA]</scope>
</reference>
<dbReference type="Proteomes" id="UP000694402">
    <property type="component" value="Unassembled WGS sequence"/>
</dbReference>
<dbReference type="AlphaFoldDB" id="A0AAZ3S5F0"/>
<gene>
    <name evidence="2" type="primary">LOC112251972</name>
</gene>
<dbReference type="Pfam" id="PF03645">
    <property type="entry name" value="Tctex-1"/>
    <property type="match status" value="1"/>
</dbReference>
<organism evidence="2 3">
    <name type="scientific">Oncorhynchus tshawytscha</name>
    <name type="common">Chinook salmon</name>
    <name type="synonym">Salmo tshawytscha</name>
    <dbReference type="NCBI Taxonomy" id="74940"/>
    <lineage>
        <taxon>Eukaryota</taxon>
        <taxon>Metazoa</taxon>
        <taxon>Chordata</taxon>
        <taxon>Craniata</taxon>
        <taxon>Vertebrata</taxon>
        <taxon>Euteleostomi</taxon>
        <taxon>Actinopterygii</taxon>
        <taxon>Neopterygii</taxon>
        <taxon>Teleostei</taxon>
        <taxon>Protacanthopterygii</taxon>
        <taxon>Salmoniformes</taxon>
        <taxon>Salmonidae</taxon>
        <taxon>Salmoninae</taxon>
        <taxon>Oncorhynchus</taxon>
    </lineage>
</organism>
<dbReference type="Gene3D" id="3.30.1140.40">
    <property type="entry name" value="Tctex-1"/>
    <property type="match status" value="1"/>
</dbReference>
<sequence length="198" mass="22234">FYAVALRFGLDWARQEWTGQDRRGLGKAGVDWARQEWTGQDRSGLGKAGVDWARQEWTGQDRTGLGKAGLDWARQEWTGQGRSGLGKTGVDWARFKAAVVKECIHDILREQLSGVQYDPDEVGVLSRSLADCIKDKLKDVGFDRYKLVVQVVIGEQRGEGVKMAARCFWDADTDSYAQDIFMNDSLFCVAAAFGSYFY</sequence>
<proteinExistence type="inferred from homology"/>
<dbReference type="PANTHER" id="PTHR21255:SF7">
    <property type="entry name" value="DYNEIN LIGHT CHAIN TCTEX-TYPE PROTEIN 2B"/>
    <property type="match status" value="1"/>
</dbReference>
<evidence type="ECO:0000313" key="3">
    <source>
        <dbReference type="Proteomes" id="UP000694402"/>
    </source>
</evidence>
<evidence type="ECO:0000313" key="2">
    <source>
        <dbReference type="Ensembl" id="ENSOTSP00005148277.1"/>
    </source>
</evidence>
<reference evidence="2" key="2">
    <citation type="submission" date="2025-08" db="UniProtKB">
        <authorList>
            <consortium name="Ensembl"/>
        </authorList>
    </citation>
    <scope>IDENTIFICATION</scope>
</reference>
<comment type="similarity">
    <text evidence="1">Belongs to the dynein light chain Tctex-type family.</text>
</comment>
<dbReference type="CDD" id="cd21459">
    <property type="entry name" value="DLC-like_TCTEX1D2"/>
    <property type="match status" value="1"/>
</dbReference>
<dbReference type="PANTHER" id="PTHR21255">
    <property type="entry name" value="T-COMPLEX-ASSOCIATED-TESTIS-EXPRESSED 1/ DYNEIN LIGHT CHAIN"/>
    <property type="match status" value="1"/>
</dbReference>
<dbReference type="GO" id="GO:0005868">
    <property type="term" value="C:cytoplasmic dynein complex"/>
    <property type="evidence" value="ECO:0007669"/>
    <property type="project" value="TreeGrafter"/>
</dbReference>
<dbReference type="GeneTree" id="ENSGT00940000160019"/>
<dbReference type="InterPro" id="IPR038586">
    <property type="entry name" value="Tctex-1-like_sf"/>
</dbReference>
<dbReference type="Ensembl" id="ENSOTST00005190810.1">
    <property type="protein sequence ID" value="ENSOTSP00005148277.1"/>
    <property type="gene ID" value="ENSOTSG00005002274.2"/>
</dbReference>
<dbReference type="GO" id="GO:0007018">
    <property type="term" value="P:microtubule-based movement"/>
    <property type="evidence" value="ECO:0007669"/>
    <property type="project" value="TreeGrafter"/>
</dbReference>